<proteinExistence type="predicted"/>
<dbReference type="InterPro" id="IPR049945">
    <property type="entry name" value="AAA_22"/>
</dbReference>
<dbReference type="AlphaFoldDB" id="Q47890"/>
<evidence type="ECO:0000259" key="2">
    <source>
        <dbReference type="Pfam" id="PF13401"/>
    </source>
</evidence>
<dbReference type="Pfam" id="PF13401">
    <property type="entry name" value="AAA_22"/>
    <property type="match status" value="1"/>
</dbReference>
<accession>Q47890</accession>
<organism evidence="3">
    <name type="scientific">Fremyella diplosiphon Fd33</name>
    <dbReference type="NCBI Taxonomy" id="293451"/>
    <lineage>
        <taxon>Bacteria</taxon>
        <taxon>Bacillati</taxon>
        <taxon>Cyanobacteriota</taxon>
        <taxon>Cyanophyceae</taxon>
        <taxon>Nostocales</taxon>
        <taxon>Tolypothrichaceae</taxon>
        <taxon>Tolypothrix</taxon>
        <taxon>Tolypothrix sp. PCC 7601</taxon>
    </lineage>
</organism>
<feature type="domain" description="ORC1/DEAH AAA+ ATPase" evidence="2">
    <location>
        <begin position="56"/>
        <end position="215"/>
    </location>
</feature>
<sequence>MAVKHNRPFPQELLKQSLTERLNYFQGITIGHLRLKQALETLLLNLQQPTDICVFFVVGPAGVGKTTLRLRAEKLLMEGALASMKNHIYQIPVAGIEAIANEGGKFNYKDYYLRVLECLEKISFDSIATNSSLNYQNYSGFLSTTYFASKSSDTVRRALEKSMRHHKLTALMIDEAQHLLMVAGGKQMLHQMNWIKSLANITGVVHILFGTYDLLNCCHLSGQVSRRSDDIHLPRYSTDNKEDIAEFMRIIRTFQAHLPLLEEPCLVEQYEYLLDYSSGSVGLLKTWLTKALRNALAENATTLNIKYIQQNEYSKARRQQIEQEAQAGEKRWRNDVAPVALSLTNEDVKQPSQAKGRVGKRQAKRDTVGINLDVS</sequence>
<dbReference type="GO" id="GO:0016887">
    <property type="term" value="F:ATP hydrolysis activity"/>
    <property type="evidence" value="ECO:0007669"/>
    <property type="project" value="InterPro"/>
</dbReference>
<protein>
    <recommendedName>
        <fullName evidence="2">ORC1/DEAH AAA+ ATPase domain-containing protein</fullName>
    </recommendedName>
</protein>
<evidence type="ECO:0000256" key="1">
    <source>
        <dbReference type="SAM" id="MobiDB-lite"/>
    </source>
</evidence>
<dbReference type="SUPFAM" id="SSF52540">
    <property type="entry name" value="P-loop containing nucleoside triphosphate hydrolases"/>
    <property type="match status" value="1"/>
</dbReference>
<evidence type="ECO:0000313" key="3">
    <source>
        <dbReference type="EMBL" id="AAA92003.1"/>
    </source>
</evidence>
<dbReference type="EMBL" id="U33002">
    <property type="protein sequence ID" value="AAA92003.1"/>
    <property type="molecule type" value="Genomic_DNA"/>
</dbReference>
<dbReference type="InterPro" id="IPR027417">
    <property type="entry name" value="P-loop_NTPase"/>
</dbReference>
<reference evidence="3" key="1">
    <citation type="journal article" date="1995" name="J. Bacteriol.">
        <title>Characterization of transposon Tn5469 from the cyanobacterium Fremyella diplosiphon.</title>
        <authorList>
            <person name="Kahn K."/>
            <person name="Schaefer M.R."/>
        </authorList>
    </citation>
    <scope>NUCLEOTIDE SEQUENCE</scope>
    <source>
        <strain evidence="3">Fd33</strain>
    </source>
</reference>
<dbReference type="Gene3D" id="3.40.50.300">
    <property type="entry name" value="P-loop containing nucleotide triphosphate hydrolases"/>
    <property type="match status" value="1"/>
</dbReference>
<name>Q47890_9CYAN</name>
<feature type="region of interest" description="Disordered" evidence="1">
    <location>
        <begin position="347"/>
        <end position="375"/>
    </location>
</feature>